<accession>A0A0Q1CHJ7</accession>
<dbReference type="STRING" id="346185.AAY42_11420"/>
<comment type="caution">
    <text evidence="1">The sequence shown here is derived from an EMBL/GenBank/DDBJ whole genome shotgun (WGS) entry which is preliminary data.</text>
</comment>
<proteinExistence type="predicted"/>
<gene>
    <name evidence="1" type="ORF">AAY42_11420</name>
</gene>
<reference evidence="1 2" key="1">
    <citation type="submission" date="2015-04" db="EMBL/GenBank/DDBJ databases">
        <title>Complete genome of flavobacterium.</title>
        <authorList>
            <person name="Kwon Y.M."/>
            <person name="Kim S.-J."/>
        </authorList>
    </citation>
    <scope>NUCLEOTIDE SEQUENCE [LARGE SCALE GENOMIC DNA]</scope>
    <source>
        <strain evidence="1 2">DK169</strain>
    </source>
</reference>
<evidence type="ECO:0008006" key="3">
    <source>
        <dbReference type="Google" id="ProtNLM"/>
    </source>
</evidence>
<dbReference type="AlphaFoldDB" id="A0A0Q1CHJ7"/>
<dbReference type="EMBL" id="LCTZ01000002">
    <property type="protein sequence ID" value="KQC30410.1"/>
    <property type="molecule type" value="Genomic_DNA"/>
</dbReference>
<evidence type="ECO:0000313" key="2">
    <source>
        <dbReference type="Proteomes" id="UP000050827"/>
    </source>
</evidence>
<sequence length="237" mass="27143">MKHLTIMVVIGFISLSINAQKVIEKSIPYTNQIIDVDLKFASNIDVKTWDKNTVYFKADIYTEDSQFQEFYKLHIEEKSGEIYITSEAEAVFKAYRKDCLEKNPDKKRNCYNTGDLTEFNYVLYVPKNAKFKISSINGDLKSEVIEGDFTADLINGNIDIKKYSGNLDLKTINGEIDLVMANSRLTAETIHGQIYADEKLDLKVTDRYVGQKVEGSFNNATNRLRLNTINGNMYLRL</sequence>
<dbReference type="RefSeq" id="WP_055395287.1">
    <property type="nucleotide sequence ID" value="NZ_LCTZ01000002.1"/>
</dbReference>
<organism evidence="1 2">
    <name type="scientific">Flagellimonas eckloniae</name>
    <dbReference type="NCBI Taxonomy" id="346185"/>
    <lineage>
        <taxon>Bacteria</taxon>
        <taxon>Pseudomonadati</taxon>
        <taxon>Bacteroidota</taxon>
        <taxon>Flavobacteriia</taxon>
        <taxon>Flavobacteriales</taxon>
        <taxon>Flavobacteriaceae</taxon>
        <taxon>Flagellimonas</taxon>
    </lineage>
</organism>
<dbReference type="Proteomes" id="UP000050827">
    <property type="component" value="Unassembled WGS sequence"/>
</dbReference>
<protein>
    <recommendedName>
        <fullName evidence="3">Adhesin domain-containing protein</fullName>
    </recommendedName>
</protein>
<evidence type="ECO:0000313" key="1">
    <source>
        <dbReference type="EMBL" id="KQC30410.1"/>
    </source>
</evidence>
<name>A0A0Q1CHJ7_9FLAO</name>
<dbReference type="OrthoDB" id="1115882at2"/>
<keyword evidence="2" id="KW-1185">Reference proteome</keyword>